<dbReference type="EC" id="3.1.3.70" evidence="4"/>
<dbReference type="SUPFAM" id="SSF56784">
    <property type="entry name" value="HAD-like"/>
    <property type="match status" value="1"/>
</dbReference>
<reference evidence="4 5" key="1">
    <citation type="submission" date="2020-08" db="EMBL/GenBank/DDBJ databases">
        <title>Genomic Encyclopedia of Type Strains, Phase III (KMG-III): the genomes of soil and plant-associated and newly described type strains.</title>
        <authorList>
            <person name="Whitman W."/>
        </authorList>
    </citation>
    <scope>NUCLEOTIDE SEQUENCE [LARGE SCALE GENOMIC DNA]</scope>
    <source>
        <strain evidence="4 5">CECT 8799</strain>
    </source>
</reference>
<evidence type="ECO:0000313" key="5">
    <source>
        <dbReference type="Proteomes" id="UP000535937"/>
    </source>
</evidence>
<dbReference type="GO" id="GO:0000287">
    <property type="term" value="F:magnesium ion binding"/>
    <property type="evidence" value="ECO:0007669"/>
    <property type="project" value="UniProtKB-ARBA"/>
</dbReference>
<dbReference type="SFLD" id="SFLDS00003">
    <property type="entry name" value="Haloacid_Dehalogenase"/>
    <property type="match status" value="1"/>
</dbReference>
<dbReference type="Pfam" id="PF08282">
    <property type="entry name" value="Hydrolase_3"/>
    <property type="match status" value="1"/>
</dbReference>
<dbReference type="PANTHER" id="PTHR10000:SF8">
    <property type="entry name" value="HAD SUPERFAMILY HYDROLASE-LIKE, TYPE 3"/>
    <property type="match status" value="1"/>
</dbReference>
<dbReference type="InterPro" id="IPR006381">
    <property type="entry name" value="HAD-SF-IIB-MPGP"/>
</dbReference>
<dbReference type="EMBL" id="JACHWZ010000001">
    <property type="protein sequence ID" value="MBB3059567.1"/>
    <property type="molecule type" value="Genomic_DNA"/>
</dbReference>
<name>A0A7W4W8B0_9GAMM</name>
<dbReference type="InterPro" id="IPR023214">
    <property type="entry name" value="HAD_sf"/>
</dbReference>
<dbReference type="NCBIfam" id="TIGR01484">
    <property type="entry name" value="HAD-SF-IIB"/>
    <property type="match status" value="1"/>
</dbReference>
<dbReference type="NCBIfam" id="TIGR01486">
    <property type="entry name" value="HAD-SF-IIB-MPGP"/>
    <property type="match status" value="1"/>
</dbReference>
<dbReference type="GO" id="GO:0051479">
    <property type="term" value="P:mannosylglycerate biosynthetic process"/>
    <property type="evidence" value="ECO:0007669"/>
    <property type="project" value="InterPro"/>
</dbReference>
<evidence type="ECO:0000256" key="2">
    <source>
        <dbReference type="ARBA" id="ARBA00022801"/>
    </source>
</evidence>
<dbReference type="Gene3D" id="3.40.50.1000">
    <property type="entry name" value="HAD superfamily/HAD-like"/>
    <property type="match status" value="1"/>
</dbReference>
<keyword evidence="3" id="KW-0460">Magnesium</keyword>
<sequence>MTPNSPLNGPWLIASDLDGTLLDHYSYSHAEVDHLLDRLERREIPVVLNSSKTFGEMLEIRRWLHNHHPFVVENGSAIFIPAGYFPDMPADARDEGNFWVIETGAPQKKILEYLRRDAEQNGTPYLGFSAATTEEIVSATGLSTERAQSARQRSYSEPLLWRGSEAEKLAFCERASKAGFATLEGGRFLHLLGRTDKGSATLALLEEYRRQRHRDCRLIAAGDSPNDLDMLRAADIAVIIRSPSHPPPLLERHPWVIVSELPGPAGWNQVMEKLFFSTR</sequence>
<dbReference type="SFLD" id="SFLDG01140">
    <property type="entry name" value="C2.B:_Phosphomannomutase_and_P"/>
    <property type="match status" value="1"/>
</dbReference>
<dbReference type="InterPro" id="IPR006379">
    <property type="entry name" value="HAD-SF_hydro_IIB"/>
</dbReference>
<dbReference type="AlphaFoldDB" id="A0A7W4W8B0"/>
<dbReference type="GO" id="GO:0005829">
    <property type="term" value="C:cytosol"/>
    <property type="evidence" value="ECO:0007669"/>
    <property type="project" value="TreeGrafter"/>
</dbReference>
<keyword evidence="1" id="KW-0479">Metal-binding</keyword>
<dbReference type="Gene3D" id="3.30.980.20">
    <property type="entry name" value="Putative mannosyl-3-phosphoglycerate phosphatase, domain 2"/>
    <property type="match status" value="1"/>
</dbReference>
<comment type="caution">
    <text evidence="4">The sequence shown here is derived from an EMBL/GenBank/DDBJ whole genome shotgun (WGS) entry which is preliminary data.</text>
</comment>
<dbReference type="Proteomes" id="UP000535937">
    <property type="component" value="Unassembled WGS sequence"/>
</dbReference>
<dbReference type="SFLD" id="SFLDG01142">
    <property type="entry name" value="C2.B.2:_Mannosyl-3-phosphoglyc"/>
    <property type="match status" value="1"/>
</dbReference>
<organism evidence="4 5">
    <name type="scientific">Microbulbifer rhizosphaerae</name>
    <dbReference type="NCBI Taxonomy" id="1562603"/>
    <lineage>
        <taxon>Bacteria</taxon>
        <taxon>Pseudomonadati</taxon>
        <taxon>Pseudomonadota</taxon>
        <taxon>Gammaproteobacteria</taxon>
        <taxon>Cellvibrionales</taxon>
        <taxon>Microbulbiferaceae</taxon>
        <taxon>Microbulbifer</taxon>
    </lineage>
</organism>
<keyword evidence="2 4" id="KW-0378">Hydrolase</keyword>
<dbReference type="GO" id="GO:0050531">
    <property type="term" value="F:mannosyl-3-phosphoglycerate phosphatase activity"/>
    <property type="evidence" value="ECO:0007669"/>
    <property type="project" value="UniProtKB-EC"/>
</dbReference>
<protein>
    <submittedName>
        <fullName evidence="4">Mannosyl-3-phosphoglycerate phosphatase</fullName>
        <ecNumber evidence="4">3.1.3.70</ecNumber>
    </submittedName>
</protein>
<accession>A0A7W4W8B0</accession>
<dbReference type="PANTHER" id="PTHR10000">
    <property type="entry name" value="PHOSPHOSERINE PHOSPHATASE"/>
    <property type="match status" value="1"/>
</dbReference>
<keyword evidence="5" id="KW-1185">Reference proteome</keyword>
<dbReference type="RefSeq" id="WP_183456063.1">
    <property type="nucleotide sequence ID" value="NZ_JACHWZ010000001.1"/>
</dbReference>
<evidence type="ECO:0000313" key="4">
    <source>
        <dbReference type="EMBL" id="MBB3059567.1"/>
    </source>
</evidence>
<proteinExistence type="predicted"/>
<dbReference type="InterPro" id="IPR036412">
    <property type="entry name" value="HAD-like_sf"/>
</dbReference>
<evidence type="ECO:0000256" key="1">
    <source>
        <dbReference type="ARBA" id="ARBA00022723"/>
    </source>
</evidence>
<evidence type="ECO:0000256" key="3">
    <source>
        <dbReference type="ARBA" id="ARBA00022842"/>
    </source>
</evidence>
<gene>
    <name evidence="4" type="ORF">FHS09_000368</name>
</gene>